<keyword evidence="3 13" id="KW-0812">Transmembrane</keyword>
<feature type="region of interest" description="Disordered" evidence="12">
    <location>
        <begin position="1387"/>
        <end position="1410"/>
    </location>
</feature>
<evidence type="ECO:0000256" key="11">
    <source>
        <dbReference type="PROSITE-ProRule" id="PRU00043"/>
    </source>
</evidence>
<evidence type="ECO:0000256" key="3">
    <source>
        <dbReference type="ARBA" id="ARBA00022692"/>
    </source>
</evidence>
<evidence type="ECO:0000256" key="2">
    <source>
        <dbReference type="ARBA" id="ARBA00022475"/>
    </source>
</evidence>
<dbReference type="GO" id="GO:0005886">
    <property type="term" value="C:plasma membrane"/>
    <property type="evidence" value="ECO:0007669"/>
    <property type="project" value="UniProtKB-SubCell"/>
</dbReference>
<feature type="compositionally biased region" description="Polar residues" evidence="12">
    <location>
        <begin position="1352"/>
        <end position="1375"/>
    </location>
</feature>
<dbReference type="OrthoDB" id="8188793at2759"/>
<dbReference type="SUPFAM" id="SSF49313">
    <property type="entry name" value="Cadherin-like"/>
    <property type="match status" value="5"/>
</dbReference>
<dbReference type="InterPro" id="IPR020894">
    <property type="entry name" value="Cadherin_CS"/>
</dbReference>
<feature type="compositionally biased region" description="Polar residues" evidence="12">
    <location>
        <begin position="1285"/>
        <end position="1296"/>
    </location>
</feature>
<dbReference type="InterPro" id="IPR015919">
    <property type="entry name" value="Cadherin-like_sf"/>
</dbReference>
<feature type="domain" description="Cadherin" evidence="15">
    <location>
        <begin position="250"/>
        <end position="370"/>
    </location>
</feature>
<dbReference type="GO" id="GO:0005509">
    <property type="term" value="F:calcium ion binding"/>
    <property type="evidence" value="ECO:0007669"/>
    <property type="project" value="UniProtKB-UniRule"/>
</dbReference>
<feature type="transmembrane region" description="Helical" evidence="13">
    <location>
        <begin position="815"/>
        <end position="840"/>
    </location>
</feature>
<protein>
    <recommendedName>
        <fullName evidence="15">Cadherin domain-containing protein</fullName>
    </recommendedName>
</protein>
<evidence type="ECO:0000256" key="5">
    <source>
        <dbReference type="ARBA" id="ARBA00022737"/>
    </source>
</evidence>
<evidence type="ECO:0000256" key="6">
    <source>
        <dbReference type="ARBA" id="ARBA00022837"/>
    </source>
</evidence>
<proteinExistence type="predicted"/>
<accession>A0A8S1BXQ9</accession>
<dbReference type="PROSITE" id="PS50268">
    <property type="entry name" value="CADHERIN_2"/>
    <property type="match status" value="5"/>
</dbReference>
<evidence type="ECO:0000256" key="4">
    <source>
        <dbReference type="ARBA" id="ARBA00022729"/>
    </source>
</evidence>
<dbReference type="CDD" id="cd11304">
    <property type="entry name" value="Cadherin_repeat"/>
    <property type="match status" value="6"/>
</dbReference>
<evidence type="ECO:0000256" key="14">
    <source>
        <dbReference type="SAM" id="SignalP"/>
    </source>
</evidence>
<dbReference type="FunFam" id="2.60.40.60:FF:000098">
    <property type="entry name" value="cadherin-23 isoform X1"/>
    <property type="match status" value="1"/>
</dbReference>
<evidence type="ECO:0000256" key="7">
    <source>
        <dbReference type="ARBA" id="ARBA00022889"/>
    </source>
</evidence>
<keyword evidence="8 13" id="KW-1133">Transmembrane helix</keyword>
<dbReference type="Pfam" id="PF00028">
    <property type="entry name" value="Cadherin"/>
    <property type="match status" value="2"/>
</dbReference>
<feature type="chain" id="PRO_5035894505" description="Cadherin domain-containing protein" evidence="14">
    <location>
        <begin position="19"/>
        <end position="1485"/>
    </location>
</feature>
<name>A0A8S1BXQ9_9INSE</name>
<evidence type="ECO:0000259" key="15">
    <source>
        <dbReference type="PROSITE" id="PS50268"/>
    </source>
</evidence>
<dbReference type="Proteomes" id="UP000494165">
    <property type="component" value="Unassembled WGS sequence"/>
</dbReference>
<sequence length="1485" mass="165008">MLRVVCAVALLAAQQVAANYPLFDESTKMRVLRVPWDTRVGTVIYRVRATDSDYDYPLSFDVQGRTGRSLLRVENLPCPRNSSVCEANVLLAKPLEKSRLYQFTMSVRDAQGDQTNVEATLTATPGSSVAALDTAFPRYSTLIMVPENTRVGSELEYFLVRKSNLHARHAYLELSGAPIFRVKQRLAGNSVSNGSVILLEELDYERQNLYPLHMAATDPFTNSLEDTRNILGFDLAVVVSDVQDTPPVFIQAPSVTTLPATIRPGDLVLRVLAEDGDKGNPREIRYGLLTQGNPFTPFFRMEETSGELRLIRSLDELRAIVKPNTPVVLRVIAEEVVLDGRQADNPEHLISTEAELALILPGSANTPPRFESERYVASVPEDSPPGTPLTFTEPWVPRVRDDDLGLGGVFSLSLLEDNGTFEINPSVVEGSANFIVRVKNNAMLDYEKFQMLSFKILAKEVNQPGNGALSATASVTVLISDMNDNAPQFSQQTYVATMQENATAGTPVAQVHAEDVDTGVYGEVRYTRILGMMNDSLSLDPYTGQVSVAANNHRFDREVAPEYKFYVEARDEGGGGRASTVPLIISLIDVNDHSPSFEYSNYDLYLSPNNNNFSTRVFLKATDADAESPNNAVRYEIISGNFANKFFLDPITGELKVIPRREDRENLLKPQEPSLYTLLVRAYDLGVPHRWGTAEVRVHPSIVDTSPKGSVVFIVPNSPTRVLSDLKATEKLLMQLTGGKVHIKEVRPFKPGETMAAADLAPGASHTDKSVVVADISYSGEPAMVDVAEIQQRLMTNQTVVKEVITEYRADTSALFWFMVFFTLALLVALVALIICFLFAGCPLYIQRKETPPPPPPPPRQAEEVRLVLERTDNDDGDKFVIRREAWSADGRDRYVQFNRRNVLTLDPKPQIQDSYSTRSEKVPRQHERPSVIFTRELQNQDMKVYDEGSAIHADTPMVLELERPQMFHRKGNYNSEVLFEEADEDSSVRRHEMERGSDIARRIIPSSNTGVVEVLTLPDDERELREQHYTKAGNAEVLRLFSQQDDDEDSLTRQMGKEMLMKRFMEDQSIRVLETDDEDELLMIGRQDNEDVDEEEELEGEYHTADTKTTLLRRQSAKNRRRSQSLPRQQERQSNLSKKKSVSNSGLEKGSKVTFASPSVTDGEDDDFVRNGSRADSVKKAPWKVDERDGIRKTVLKKPPELREARQQSKAGGKAAQEKKPGRTAAAAAAGGKKEAGSDVRKQEKTVSKAAVDQESSSRNNKESPPPAAPVRRGANRAEEVKSRNSLQPSSPGTSRRSKESSRQHSPSPSSKKTTARRGPSKSPSPPQANKRGEQSSRTARDEIKSKHTKTSLTRVEKNNSSNTVVKNQKNLQQRVEVDDATVAELVHGADGTEEESGETEQQQADVSALKEAVESSIQTDVTLVPLINSTRAPWEDDLDSGIAMGEERSKRLAYLTNKKSIFTIAYNDVGIPSIRADSASPLS</sequence>
<feature type="signal peptide" evidence="14">
    <location>
        <begin position="1"/>
        <end position="18"/>
    </location>
</feature>
<evidence type="ECO:0000313" key="17">
    <source>
        <dbReference type="Proteomes" id="UP000494165"/>
    </source>
</evidence>
<evidence type="ECO:0000256" key="9">
    <source>
        <dbReference type="ARBA" id="ARBA00023136"/>
    </source>
</evidence>
<feature type="domain" description="Cadherin" evidence="15">
    <location>
        <begin position="490"/>
        <end position="597"/>
    </location>
</feature>
<feature type="domain" description="Cadherin" evidence="15">
    <location>
        <begin position="137"/>
        <end position="249"/>
    </location>
</feature>
<feature type="domain" description="Cadherin" evidence="15">
    <location>
        <begin position="371"/>
        <end position="489"/>
    </location>
</feature>
<evidence type="ECO:0000256" key="8">
    <source>
        <dbReference type="ARBA" id="ARBA00022989"/>
    </source>
</evidence>
<keyword evidence="4 14" id="KW-0732">Signal</keyword>
<feature type="region of interest" description="Disordered" evidence="12">
    <location>
        <begin position="1082"/>
        <end position="1375"/>
    </location>
</feature>
<dbReference type="EMBL" id="CADEPI010000012">
    <property type="protein sequence ID" value="CAB3363388.1"/>
    <property type="molecule type" value="Genomic_DNA"/>
</dbReference>
<evidence type="ECO:0000313" key="16">
    <source>
        <dbReference type="EMBL" id="CAB3363388.1"/>
    </source>
</evidence>
<dbReference type="PRINTS" id="PR00205">
    <property type="entry name" value="CADHERIN"/>
</dbReference>
<comment type="subcellular location">
    <subcellularLocation>
        <location evidence="1">Cell membrane</location>
        <topology evidence="1">Single-pass type I membrane protein</topology>
    </subcellularLocation>
</comment>
<reference evidence="16 17" key="1">
    <citation type="submission" date="2020-04" db="EMBL/GenBank/DDBJ databases">
        <authorList>
            <person name="Alioto T."/>
            <person name="Alioto T."/>
            <person name="Gomez Garrido J."/>
        </authorList>
    </citation>
    <scope>NUCLEOTIDE SEQUENCE [LARGE SCALE GENOMIC DNA]</scope>
</reference>
<feature type="compositionally biased region" description="Basic and acidic residues" evidence="12">
    <location>
        <begin position="1233"/>
        <end position="1248"/>
    </location>
</feature>
<feature type="compositionally biased region" description="Basic and acidic residues" evidence="12">
    <location>
        <begin position="1332"/>
        <end position="1347"/>
    </location>
</feature>
<feature type="compositionally biased region" description="Acidic residues" evidence="12">
    <location>
        <begin position="1091"/>
        <end position="1100"/>
    </location>
</feature>
<keyword evidence="17" id="KW-1185">Reference proteome</keyword>
<keyword evidence="5" id="KW-0677">Repeat</keyword>
<evidence type="ECO:0000256" key="10">
    <source>
        <dbReference type="ARBA" id="ARBA00059331"/>
    </source>
</evidence>
<keyword evidence="7" id="KW-0130">Cell adhesion</keyword>
<dbReference type="Gene3D" id="2.60.40.60">
    <property type="entry name" value="Cadherins"/>
    <property type="match status" value="6"/>
</dbReference>
<dbReference type="InterPro" id="IPR002126">
    <property type="entry name" value="Cadherin-like_dom"/>
</dbReference>
<dbReference type="PANTHER" id="PTHR24026:SF96">
    <property type="entry name" value="CADHERIN-86C"/>
    <property type="match status" value="1"/>
</dbReference>
<keyword evidence="6 11" id="KW-0106">Calcium</keyword>
<evidence type="ECO:0000256" key="1">
    <source>
        <dbReference type="ARBA" id="ARBA00004251"/>
    </source>
</evidence>
<feature type="compositionally biased region" description="Low complexity" evidence="12">
    <location>
        <begin position="1305"/>
        <end position="1314"/>
    </location>
</feature>
<feature type="domain" description="Cadherin" evidence="15">
    <location>
        <begin position="598"/>
        <end position="721"/>
    </location>
</feature>
<evidence type="ECO:0000256" key="13">
    <source>
        <dbReference type="SAM" id="Phobius"/>
    </source>
</evidence>
<evidence type="ECO:0000256" key="12">
    <source>
        <dbReference type="SAM" id="MobiDB-lite"/>
    </source>
</evidence>
<dbReference type="GO" id="GO:0007156">
    <property type="term" value="P:homophilic cell adhesion via plasma membrane adhesion molecules"/>
    <property type="evidence" value="ECO:0007669"/>
    <property type="project" value="InterPro"/>
</dbReference>
<comment type="caution">
    <text evidence="16">The sequence shown here is derived from an EMBL/GenBank/DDBJ whole genome shotgun (WGS) entry which is preliminary data.</text>
</comment>
<comment type="function">
    <text evidence="10">Cadherins are calcium-dependent cell adhesion proteins. They preferentially interact with themselves in a homophilic manner in connecting cells.</text>
</comment>
<dbReference type="FunFam" id="2.60.40.60:FF:000295">
    <property type="entry name" value="Cadherin 86C, isoform E"/>
    <property type="match status" value="1"/>
</dbReference>
<gene>
    <name evidence="16" type="ORF">CLODIP_2_CD02192</name>
</gene>
<dbReference type="PANTHER" id="PTHR24026">
    <property type="entry name" value="FAT ATYPICAL CADHERIN-RELATED"/>
    <property type="match status" value="1"/>
</dbReference>
<dbReference type="PROSITE" id="PS00232">
    <property type="entry name" value="CADHERIN_1"/>
    <property type="match status" value="2"/>
</dbReference>
<feature type="compositionally biased region" description="Basic and acidic residues" evidence="12">
    <location>
        <begin position="1177"/>
        <end position="1208"/>
    </location>
</feature>
<keyword evidence="9 13" id="KW-0472">Membrane</keyword>
<organism evidence="16 17">
    <name type="scientific">Cloeon dipterum</name>
    <dbReference type="NCBI Taxonomy" id="197152"/>
    <lineage>
        <taxon>Eukaryota</taxon>
        <taxon>Metazoa</taxon>
        <taxon>Ecdysozoa</taxon>
        <taxon>Arthropoda</taxon>
        <taxon>Hexapoda</taxon>
        <taxon>Insecta</taxon>
        <taxon>Pterygota</taxon>
        <taxon>Palaeoptera</taxon>
        <taxon>Ephemeroptera</taxon>
        <taxon>Pisciforma</taxon>
        <taxon>Baetidae</taxon>
        <taxon>Cloeon</taxon>
    </lineage>
</organism>
<keyword evidence="2" id="KW-1003">Cell membrane</keyword>
<dbReference type="SMART" id="SM00112">
    <property type="entry name" value="CA"/>
    <property type="match status" value="5"/>
</dbReference>